<dbReference type="EC" id="3.4.13.19" evidence="2"/>
<keyword evidence="4" id="KW-1185">Reference proteome</keyword>
<accession>A0AAN9V361</accession>
<name>A0AAN9V361_9PEZI</name>
<dbReference type="SUPFAM" id="SSF51556">
    <property type="entry name" value="Metallo-dependent hydrolases"/>
    <property type="match status" value="1"/>
</dbReference>
<keyword evidence="2" id="KW-0378">Hydrolase</keyword>
<dbReference type="GO" id="GO:0006508">
    <property type="term" value="P:proteolysis"/>
    <property type="evidence" value="ECO:0007669"/>
    <property type="project" value="UniProtKB-KW"/>
</dbReference>
<protein>
    <recommendedName>
        <fullName evidence="2">Dipeptidase</fullName>
        <ecNumber evidence="2">3.4.13.19</ecNumber>
    </recommendedName>
</protein>
<dbReference type="Pfam" id="PF01244">
    <property type="entry name" value="Peptidase_M19"/>
    <property type="match status" value="1"/>
</dbReference>
<proteinExistence type="inferred from homology"/>
<dbReference type="InterPro" id="IPR008257">
    <property type="entry name" value="Pept_M19"/>
</dbReference>
<keyword evidence="2" id="KW-0482">Metalloprotease</keyword>
<comment type="cofactor">
    <cofactor evidence="2">
        <name>Zn(2+)</name>
        <dbReference type="ChEBI" id="CHEBI:29105"/>
    </cofactor>
</comment>
<keyword evidence="2" id="KW-0479">Metal-binding</keyword>
<comment type="catalytic activity">
    <reaction evidence="2">
        <text>an L-aminoacyl-L-amino acid + H2O = 2 an L-alpha-amino acid</text>
        <dbReference type="Rhea" id="RHEA:48940"/>
        <dbReference type="ChEBI" id="CHEBI:15377"/>
        <dbReference type="ChEBI" id="CHEBI:59869"/>
        <dbReference type="ChEBI" id="CHEBI:77460"/>
        <dbReference type="EC" id="3.4.13.19"/>
    </reaction>
</comment>
<dbReference type="PROSITE" id="PS51365">
    <property type="entry name" value="RENAL_DIPEPTIDASE_2"/>
    <property type="match status" value="1"/>
</dbReference>
<evidence type="ECO:0000313" key="3">
    <source>
        <dbReference type="EMBL" id="KAK7757240.1"/>
    </source>
</evidence>
<dbReference type="CDD" id="cd01301">
    <property type="entry name" value="rDP_like"/>
    <property type="match status" value="1"/>
</dbReference>
<keyword evidence="2" id="KW-0862">Zinc</keyword>
<dbReference type="GO" id="GO:0046872">
    <property type="term" value="F:metal ion binding"/>
    <property type="evidence" value="ECO:0007669"/>
    <property type="project" value="UniProtKB-UniRule"/>
</dbReference>
<evidence type="ECO:0000313" key="4">
    <source>
        <dbReference type="Proteomes" id="UP001320420"/>
    </source>
</evidence>
<reference evidence="3 4" key="1">
    <citation type="submission" date="2024-02" db="EMBL/GenBank/DDBJ databases">
        <title>De novo assembly and annotation of 12 fungi associated with fruit tree decline syndrome in Ontario, Canada.</title>
        <authorList>
            <person name="Sulman M."/>
            <person name="Ellouze W."/>
            <person name="Ilyukhin E."/>
        </authorList>
    </citation>
    <scope>NUCLEOTIDE SEQUENCE [LARGE SCALE GENOMIC DNA]</scope>
    <source>
        <strain evidence="3 4">M11/M66-122</strain>
    </source>
</reference>
<sequence length="404" mass="44088">MTVEDRVHKILSETPLIDGHNDFAIFIRYMYNSHIYQFNFTEPFENGGLPMHVDLPRLRQGLNGGAFWSVFTPCPANGSDWTDENYAASVRLTYQQIDLMQRLQAAYPAEFSGTVDSGSALEAFRRGRLVSPLGVEGLHQIGNSAAHLRHYHARGVRYATLTHNCGNAFADAAVREDPFGRAPPYWGGVSPRGRDLIGEMNRLGMLVDLSHVSADTMRDVLGGGGAERGGWGGSKAPVMFSHSSAYALCPHPRNVPDDVLHLVKKTNSIVMVNFSPDFVSCVDAGNENGIPDFYPDNSTLSHVADHITYIGGLVGYDHVGLGSDFDGIASTPRGLEDVSKFPDLFAELLERGVSDEDAAKIAGKNILRVWKDAEDVAAKLQAAGEPVLEDDLASLRFDGFHNEL</sequence>
<dbReference type="Gene3D" id="3.20.20.140">
    <property type="entry name" value="Metal-dependent hydrolases"/>
    <property type="match status" value="1"/>
</dbReference>
<dbReference type="EMBL" id="JAKJXP020000003">
    <property type="protein sequence ID" value="KAK7757240.1"/>
    <property type="molecule type" value="Genomic_DNA"/>
</dbReference>
<organism evidence="3 4">
    <name type="scientific">Diatrype stigma</name>
    <dbReference type="NCBI Taxonomy" id="117547"/>
    <lineage>
        <taxon>Eukaryota</taxon>
        <taxon>Fungi</taxon>
        <taxon>Dikarya</taxon>
        <taxon>Ascomycota</taxon>
        <taxon>Pezizomycotina</taxon>
        <taxon>Sordariomycetes</taxon>
        <taxon>Xylariomycetidae</taxon>
        <taxon>Xylariales</taxon>
        <taxon>Diatrypaceae</taxon>
        <taxon>Diatrype</taxon>
    </lineage>
</organism>
<comment type="caution">
    <text evidence="3">The sequence shown here is derived from an EMBL/GenBank/DDBJ whole genome shotgun (WGS) entry which is preliminary data.</text>
</comment>
<dbReference type="PANTHER" id="PTHR10443">
    <property type="entry name" value="MICROSOMAL DIPEPTIDASE"/>
    <property type="match status" value="1"/>
</dbReference>
<evidence type="ECO:0000256" key="2">
    <source>
        <dbReference type="RuleBase" id="RU341113"/>
    </source>
</evidence>
<dbReference type="Proteomes" id="UP001320420">
    <property type="component" value="Unassembled WGS sequence"/>
</dbReference>
<keyword evidence="2" id="KW-0645">Protease</keyword>
<dbReference type="PANTHER" id="PTHR10443:SF12">
    <property type="entry name" value="DIPEPTIDASE"/>
    <property type="match status" value="1"/>
</dbReference>
<dbReference type="AlphaFoldDB" id="A0AAN9V361"/>
<evidence type="ECO:0000256" key="1">
    <source>
        <dbReference type="ARBA" id="ARBA00022997"/>
    </source>
</evidence>
<dbReference type="GO" id="GO:0070573">
    <property type="term" value="F:metallodipeptidase activity"/>
    <property type="evidence" value="ECO:0007669"/>
    <property type="project" value="InterPro"/>
</dbReference>
<dbReference type="InterPro" id="IPR032466">
    <property type="entry name" value="Metal_Hydrolase"/>
</dbReference>
<comment type="similarity">
    <text evidence="2">Belongs to the metallo-dependent hydrolases superfamily. Peptidase M19 family.</text>
</comment>
<keyword evidence="1 2" id="KW-0224">Dipeptidase</keyword>
<gene>
    <name evidence="3" type="ORF">SLS62_000789</name>
</gene>